<dbReference type="EMBL" id="WHPC01000005">
    <property type="protein sequence ID" value="MPV35958.1"/>
    <property type="molecule type" value="Genomic_DNA"/>
</dbReference>
<dbReference type="Proteomes" id="UP000437709">
    <property type="component" value="Unassembled WGS sequence"/>
</dbReference>
<evidence type="ECO:0000313" key="3">
    <source>
        <dbReference type="EMBL" id="MPV35958.1"/>
    </source>
</evidence>
<name>A0A6N7EG69_9MICO</name>
<proteinExistence type="predicted"/>
<sequence length="152" mass="15829">MSRARPATSRRRRRVRRGAHPRPRWGRGQGERGSASIELVILLPILFALMFLGMQGALIYHARSVALAAASEGAQTAAVEHGQASDGIAAASAFLADAGGDRVLDDASVTGALSATQATITVTGASLSVVPGWTPQVEQSASVTRELLSEEP</sequence>
<reference evidence="3 4" key="1">
    <citation type="submission" date="2019-10" db="EMBL/GenBank/DDBJ databases">
        <title>Georgenia wutianyii sp. nov. and Georgenia yuyongxinii sp. nov. isolated from plateau pika (Ochotona curzoniae) in the Qinghai-Tibet plateau of China.</title>
        <authorList>
            <person name="Tian Z."/>
        </authorList>
    </citation>
    <scope>NUCLEOTIDE SEQUENCE [LARGE SCALE GENOMIC DNA]</scope>
    <source>
        <strain evidence="3 4">JCM 19765</strain>
    </source>
</reference>
<dbReference type="OrthoDB" id="4227347at2"/>
<gene>
    <name evidence="3" type="ORF">GB881_02655</name>
</gene>
<feature type="region of interest" description="Disordered" evidence="1">
    <location>
        <begin position="1"/>
        <end position="30"/>
    </location>
</feature>
<dbReference type="RefSeq" id="WP_152193258.1">
    <property type="nucleotide sequence ID" value="NZ_VUKD01000001.1"/>
</dbReference>
<accession>A0A6N7EG69</accession>
<comment type="caution">
    <text evidence="3">The sequence shown here is derived from an EMBL/GenBank/DDBJ whole genome shotgun (WGS) entry which is preliminary data.</text>
</comment>
<dbReference type="AlphaFoldDB" id="A0A6N7EG69"/>
<feature type="compositionally biased region" description="Basic residues" evidence="1">
    <location>
        <begin position="8"/>
        <end position="25"/>
    </location>
</feature>
<evidence type="ECO:0000313" key="4">
    <source>
        <dbReference type="Proteomes" id="UP000437709"/>
    </source>
</evidence>
<evidence type="ECO:0000259" key="2">
    <source>
        <dbReference type="Pfam" id="PF07811"/>
    </source>
</evidence>
<dbReference type="InterPro" id="IPR012495">
    <property type="entry name" value="TadE-like_dom"/>
</dbReference>
<keyword evidence="4" id="KW-1185">Reference proteome</keyword>
<organism evidence="3 4">
    <name type="scientific">Georgenia subflava</name>
    <dbReference type="NCBI Taxonomy" id="1622177"/>
    <lineage>
        <taxon>Bacteria</taxon>
        <taxon>Bacillati</taxon>
        <taxon>Actinomycetota</taxon>
        <taxon>Actinomycetes</taxon>
        <taxon>Micrococcales</taxon>
        <taxon>Bogoriellaceae</taxon>
        <taxon>Georgenia</taxon>
    </lineage>
</organism>
<protein>
    <submittedName>
        <fullName evidence="3">Pilus assembly protein</fullName>
    </submittedName>
</protein>
<evidence type="ECO:0000256" key="1">
    <source>
        <dbReference type="SAM" id="MobiDB-lite"/>
    </source>
</evidence>
<dbReference type="Pfam" id="PF07811">
    <property type="entry name" value="TadE"/>
    <property type="match status" value="1"/>
</dbReference>
<feature type="domain" description="TadE-like" evidence="2">
    <location>
        <begin position="33"/>
        <end position="74"/>
    </location>
</feature>